<feature type="domain" description="3-keto-alpha-glucoside-1,2-lyase/3-keto-2-hydroxy-glucal hydratase" evidence="2">
    <location>
        <begin position="213"/>
        <end position="394"/>
    </location>
</feature>
<reference evidence="3 4" key="1">
    <citation type="submission" date="2018-02" db="EMBL/GenBank/DDBJ databases">
        <title>Comparative genomes isolates from brazilian mangrove.</title>
        <authorList>
            <person name="Araujo J.E."/>
            <person name="Taketani R.G."/>
            <person name="Silva M.C.P."/>
            <person name="Loureco M.V."/>
            <person name="Andreote F.D."/>
        </authorList>
    </citation>
    <scope>NUCLEOTIDE SEQUENCE [LARGE SCALE GENOMIC DNA]</scope>
    <source>
        <strain evidence="3 4">Hex-1 MGV</strain>
    </source>
</reference>
<dbReference type="Pfam" id="PF06439">
    <property type="entry name" value="3keto-disac_hyd"/>
    <property type="match status" value="2"/>
</dbReference>
<dbReference type="RefSeq" id="WP_105329329.1">
    <property type="nucleotide sequence ID" value="NZ_PUHY01000006.1"/>
</dbReference>
<dbReference type="Proteomes" id="UP000238322">
    <property type="component" value="Unassembled WGS sequence"/>
</dbReference>
<feature type="signal peptide" evidence="1">
    <location>
        <begin position="1"/>
        <end position="30"/>
    </location>
</feature>
<evidence type="ECO:0000256" key="1">
    <source>
        <dbReference type="SAM" id="SignalP"/>
    </source>
</evidence>
<gene>
    <name evidence="3" type="ORF">C5Y83_08930</name>
</gene>
<dbReference type="OrthoDB" id="211384at2"/>
<dbReference type="EMBL" id="PUHY01000006">
    <property type="protein sequence ID" value="PQO36040.1"/>
    <property type="molecule type" value="Genomic_DNA"/>
</dbReference>
<feature type="domain" description="3-keto-alpha-glucoside-1,2-lyase/3-keto-2-hydroxy-glucal hydratase" evidence="2">
    <location>
        <begin position="47"/>
        <end position="208"/>
    </location>
</feature>
<dbReference type="GO" id="GO:0016787">
    <property type="term" value="F:hydrolase activity"/>
    <property type="evidence" value="ECO:0007669"/>
    <property type="project" value="InterPro"/>
</dbReference>
<name>A0A2S8FVH1_9BACT</name>
<organism evidence="3 4">
    <name type="scientific">Blastopirellula marina</name>
    <dbReference type="NCBI Taxonomy" id="124"/>
    <lineage>
        <taxon>Bacteria</taxon>
        <taxon>Pseudomonadati</taxon>
        <taxon>Planctomycetota</taxon>
        <taxon>Planctomycetia</taxon>
        <taxon>Pirellulales</taxon>
        <taxon>Pirellulaceae</taxon>
        <taxon>Blastopirellula</taxon>
    </lineage>
</organism>
<accession>A0A2S8FVH1</accession>
<evidence type="ECO:0000313" key="4">
    <source>
        <dbReference type="Proteomes" id="UP000238322"/>
    </source>
</evidence>
<dbReference type="Gene3D" id="2.60.120.560">
    <property type="entry name" value="Exo-inulinase, domain 1"/>
    <property type="match status" value="2"/>
</dbReference>
<evidence type="ECO:0000313" key="3">
    <source>
        <dbReference type="EMBL" id="PQO36040.1"/>
    </source>
</evidence>
<proteinExistence type="predicted"/>
<feature type="chain" id="PRO_5015522023" evidence="1">
    <location>
        <begin position="31"/>
        <end position="407"/>
    </location>
</feature>
<protein>
    <submittedName>
        <fullName evidence="3">DUF1080 domain-containing protein</fullName>
    </submittedName>
</protein>
<evidence type="ECO:0000259" key="2">
    <source>
        <dbReference type="Pfam" id="PF06439"/>
    </source>
</evidence>
<keyword evidence="1" id="KW-0732">Signal</keyword>
<dbReference type="InterPro" id="IPR010496">
    <property type="entry name" value="AL/BT2_dom"/>
</dbReference>
<comment type="caution">
    <text evidence="3">The sequence shown here is derived from an EMBL/GenBank/DDBJ whole genome shotgun (WGS) entry which is preliminary data.</text>
</comment>
<sequence length="407" mass="45212">MPFNPCQPNWKSLVVAFSLVVFSAASLASAAYGQETPGLSSEEIEDGWISLFDGKSLFGWRAMTKTDWKVVDGTIEVTSGEIGLLSTTTQFADYLFRVDFQAEENTNSGIFLRTSPNPKSPTYDCYELNIAPPSNAFPTGSLVGREKATPDCKPGEWHTFEVRCQGPVMEVKLDGEVVSTLDDKDYLGKGFIGLQHNGGKVQFKNICLKPLGLKSIFNGKDLSGWKTYPEMDTQFTVTEEGAIHAKNGPGQLETEQAYADFVLQMEAKTNAENLNSGLFFRCIPGDKMMGYESQIHNGIEAEDPTKPLDSGTGAIFRRTTARRVVSKDNEWLIKTLIVEGAHISVWVNGYQVTDWTDQRKQDENPRRGLRLEAGTIMLQGHDPTTDVSFRGFEIQELPGRWPVQRTP</sequence>
<dbReference type="AlphaFoldDB" id="A0A2S8FVH1"/>